<feature type="domain" description="RNase H type-1" evidence="1">
    <location>
        <begin position="5"/>
        <end position="148"/>
    </location>
</feature>
<dbReference type="Pfam" id="PF13456">
    <property type="entry name" value="RVT_3"/>
    <property type="match status" value="1"/>
</dbReference>
<dbReference type="PROSITE" id="PS50879">
    <property type="entry name" value="RNASE_H_1"/>
    <property type="match status" value="1"/>
</dbReference>
<dbReference type="CDD" id="cd09279">
    <property type="entry name" value="RNase_HI_like"/>
    <property type="match status" value="1"/>
</dbReference>
<reference evidence="2 3" key="1">
    <citation type="journal article" date="2016" name="Nat. Commun.">
        <title>Thousands of microbial genomes shed light on interconnected biogeochemical processes in an aquifer system.</title>
        <authorList>
            <person name="Anantharaman K."/>
            <person name="Brown C.T."/>
            <person name="Hug L.A."/>
            <person name="Sharon I."/>
            <person name="Castelle C.J."/>
            <person name="Probst A.J."/>
            <person name="Thomas B.C."/>
            <person name="Singh A."/>
            <person name="Wilkins M.J."/>
            <person name="Karaoz U."/>
            <person name="Brodie E.L."/>
            <person name="Williams K.H."/>
            <person name="Hubbard S.S."/>
            <person name="Banfield J.F."/>
        </authorList>
    </citation>
    <scope>NUCLEOTIDE SEQUENCE [LARGE SCALE GENOMIC DNA]</scope>
</reference>
<dbReference type="GO" id="GO:0004523">
    <property type="term" value="F:RNA-DNA hybrid ribonuclease activity"/>
    <property type="evidence" value="ECO:0007669"/>
    <property type="project" value="InterPro"/>
</dbReference>
<dbReference type="PANTHER" id="PTHR46387:SF2">
    <property type="entry name" value="RIBONUCLEASE HI"/>
    <property type="match status" value="1"/>
</dbReference>
<name>A0A1G2KQ94_9BACT</name>
<accession>A0A1G2KQ94</accession>
<gene>
    <name evidence="2" type="ORF">A3C11_02070</name>
</gene>
<evidence type="ECO:0000313" key="3">
    <source>
        <dbReference type="Proteomes" id="UP000177362"/>
    </source>
</evidence>
<dbReference type="Gene3D" id="3.30.420.10">
    <property type="entry name" value="Ribonuclease H-like superfamily/Ribonuclease H"/>
    <property type="match status" value="1"/>
</dbReference>
<dbReference type="PANTHER" id="PTHR46387">
    <property type="entry name" value="POLYNUCLEOTIDYL TRANSFERASE, RIBONUCLEASE H-LIKE SUPERFAMILY PROTEIN"/>
    <property type="match status" value="1"/>
</dbReference>
<proteinExistence type="predicted"/>
<dbReference type="InterPro" id="IPR036397">
    <property type="entry name" value="RNaseH_sf"/>
</dbReference>
<comment type="caution">
    <text evidence="2">The sequence shown here is derived from an EMBL/GenBank/DDBJ whole genome shotgun (WGS) entry which is preliminary data.</text>
</comment>
<evidence type="ECO:0000313" key="2">
    <source>
        <dbReference type="EMBL" id="OHA01600.1"/>
    </source>
</evidence>
<dbReference type="STRING" id="1802271.A3C11_02070"/>
<sequence>MKEKLSGDLVVYTDGGSRGNPGPAALGVVICDKKGNPIKSYGETLGVKTNNEAEYSAVIFALKKIKALAGGKAAAEMRIEVRADSELLVKQLNHEYKIESESVIPLFIKVWNATLDFKEVRFTHIPREKNREADRMVNRALDGEAKLF</sequence>
<protein>
    <recommendedName>
        <fullName evidence="1">RNase H type-1 domain-containing protein</fullName>
    </recommendedName>
</protein>
<dbReference type="InterPro" id="IPR002156">
    <property type="entry name" value="RNaseH_domain"/>
</dbReference>
<dbReference type="Proteomes" id="UP000177362">
    <property type="component" value="Unassembled WGS sequence"/>
</dbReference>
<evidence type="ECO:0000259" key="1">
    <source>
        <dbReference type="PROSITE" id="PS50879"/>
    </source>
</evidence>
<dbReference type="InterPro" id="IPR012337">
    <property type="entry name" value="RNaseH-like_sf"/>
</dbReference>
<dbReference type="SUPFAM" id="SSF53098">
    <property type="entry name" value="Ribonuclease H-like"/>
    <property type="match status" value="1"/>
</dbReference>
<organism evidence="2 3">
    <name type="scientific">Candidatus Sungbacteria bacterium RIFCSPHIGHO2_02_FULL_49_12</name>
    <dbReference type="NCBI Taxonomy" id="1802271"/>
    <lineage>
        <taxon>Bacteria</taxon>
        <taxon>Candidatus Sungiibacteriota</taxon>
    </lineage>
</organism>
<dbReference type="GO" id="GO:0003676">
    <property type="term" value="F:nucleic acid binding"/>
    <property type="evidence" value="ECO:0007669"/>
    <property type="project" value="InterPro"/>
</dbReference>
<dbReference type="EMBL" id="MHQJ01000012">
    <property type="protein sequence ID" value="OHA01600.1"/>
    <property type="molecule type" value="Genomic_DNA"/>
</dbReference>
<dbReference type="AlphaFoldDB" id="A0A1G2KQ94"/>